<evidence type="ECO:0000256" key="1">
    <source>
        <dbReference type="ARBA" id="ARBA00022737"/>
    </source>
</evidence>
<organism evidence="5 6">
    <name type="scientific">Marilutibacter spongiae</name>
    <dbReference type="NCBI Taxonomy" id="2025720"/>
    <lineage>
        <taxon>Bacteria</taxon>
        <taxon>Pseudomonadati</taxon>
        <taxon>Pseudomonadota</taxon>
        <taxon>Gammaproteobacteria</taxon>
        <taxon>Lysobacterales</taxon>
        <taxon>Lysobacteraceae</taxon>
        <taxon>Marilutibacter</taxon>
    </lineage>
</organism>
<dbReference type="EMBL" id="JACHTF010000004">
    <property type="protein sequence ID" value="MBB1059861.1"/>
    <property type="molecule type" value="Genomic_DNA"/>
</dbReference>
<evidence type="ECO:0000313" key="6">
    <source>
        <dbReference type="Proteomes" id="UP000523196"/>
    </source>
</evidence>
<dbReference type="SMART" id="SM00248">
    <property type="entry name" value="ANK"/>
    <property type="match status" value="17"/>
</dbReference>
<protein>
    <submittedName>
        <fullName evidence="5">Ankyrin repeat domain-containing protein</fullName>
    </submittedName>
</protein>
<keyword evidence="1" id="KW-0677">Repeat</keyword>
<keyword evidence="2 3" id="KW-0040">ANK repeat</keyword>
<dbReference type="InterPro" id="IPR036770">
    <property type="entry name" value="Ankyrin_rpt-contain_sf"/>
</dbReference>
<feature type="repeat" description="ANK" evidence="3">
    <location>
        <begin position="1057"/>
        <end position="1089"/>
    </location>
</feature>
<keyword evidence="4" id="KW-1133">Transmembrane helix</keyword>
<feature type="repeat" description="ANK" evidence="3">
    <location>
        <begin position="352"/>
        <end position="384"/>
    </location>
</feature>
<reference evidence="5 6" key="1">
    <citation type="submission" date="2020-08" db="EMBL/GenBank/DDBJ databases">
        <authorList>
            <person name="Xu S."/>
            <person name="Li A."/>
        </authorList>
    </citation>
    <scope>NUCLEOTIDE SEQUENCE [LARGE SCALE GENOMIC DNA]</scope>
    <source>
        <strain evidence="5 6">119BY6-57</strain>
    </source>
</reference>
<evidence type="ECO:0000256" key="4">
    <source>
        <dbReference type="SAM" id="Phobius"/>
    </source>
</evidence>
<dbReference type="PROSITE" id="PS50297">
    <property type="entry name" value="ANK_REP_REGION"/>
    <property type="match status" value="6"/>
</dbReference>
<feature type="repeat" description="ANK" evidence="3">
    <location>
        <begin position="522"/>
        <end position="556"/>
    </location>
</feature>
<proteinExistence type="predicted"/>
<feature type="repeat" description="ANK" evidence="3">
    <location>
        <begin position="451"/>
        <end position="483"/>
    </location>
</feature>
<dbReference type="Pfam" id="PF12796">
    <property type="entry name" value="Ank_2"/>
    <property type="match status" value="4"/>
</dbReference>
<evidence type="ECO:0000256" key="3">
    <source>
        <dbReference type="PROSITE-ProRule" id="PRU00023"/>
    </source>
</evidence>
<comment type="caution">
    <text evidence="5">The sequence shown here is derived from an EMBL/GenBank/DDBJ whole genome shotgun (WGS) entry which is preliminary data.</text>
</comment>
<feature type="repeat" description="ANK" evidence="3">
    <location>
        <begin position="905"/>
        <end position="937"/>
    </location>
</feature>
<dbReference type="InterPro" id="IPR002110">
    <property type="entry name" value="Ankyrin_rpt"/>
</dbReference>
<feature type="repeat" description="ANK" evidence="3">
    <location>
        <begin position="872"/>
        <end position="904"/>
    </location>
</feature>
<dbReference type="Pfam" id="PF13857">
    <property type="entry name" value="Ank_5"/>
    <property type="match status" value="1"/>
</dbReference>
<feature type="transmembrane region" description="Helical" evidence="4">
    <location>
        <begin position="84"/>
        <end position="105"/>
    </location>
</feature>
<sequence length="1129" mass="116967">MPESATPPAARPAPVVARVDGRVLPAALGAGVLLALLGGFGGVLAALSGLLAQPAFAVAARLWRARHPDSGRLEAPRRFDARRDGLALLLMWGGAGLALALLLAWPLSALVARGSLSAALGVSIVCGAALVGLWRLWPMWQSVERRGGPLPPAWHALADVEVGAWRGLVVASVVLGLLGLAVLMAWPGLLAPAARWSLAVLVALGSPLLHAWLQGIDEADPVLVVGGEEAAEGEAHEAPVVASPGEPLEPALYAAARGGRVERALELIADGADPHAPPPEGDRDRRSLAALAAVLPDLRLLRQLIAEGVDLNATAGGMTPLVAATRDSWHGRPDAVMTLLANGADPRLADADGNTPLHHAARSSDPGVAALLRDAAAELDVLNADAQSPLCVACASGNWRLARFLLERGAQPHPPGGQPALLAAAGGEDDDVAGVQLLLKQKARVDAQDPRGRTALHEAVWAGHGDIIATLLAADADPALVDGQGRNAVLEACRAGRAEVLEQLLVHLPRDGAQEAGVVDARGHTAVHLACMAEGTPPAMVQRLLALGVDPEQRDGDGKRALDRAAESGRWALVAALDAGYDLPSRLVEDEGDAGFDADAVAPIPDRAPAELLRDALREGRENGAAAIARLLPAAELGRILRGNDPQPTAAQAAWLCRQGADTGLRDADGDTVLFAWLAEGASARARIQALLGQAVSPAGAGGLARYLAACARQGATGAEHEMLALDLLARGADPFGASREGDVSSTLAVRLGWARLLRQLCELGVDLNRRDSHGMSPLHLAAALGRTPMLRLLVAHGAAPDLLAADGQTPLGVALSSGRRDLADWLDWRGWSLPRRPLRDSDVPAAAIVGDADAVRRLLDLGLPVDAVDNQGCTALLRAAGGGHGALIDLLLVRGADPQCAANSGATPLSAAVSMRHTDIVDRLIEAGASLEQRLPGDLTVLMVACALGLPDMAARLLAAGADAHALDSQGRMAIHCAAMYGFTARERSRLIALFDTLLLTGGDADSNVEAAGTPPLLLLLGARAEPGTVADEDSLVAGLELLLDHEARLDVADPRGFGPLHLAALHGLLEVVRWLLRAGADPDARDSLNRTPREIAVMRGFVDIAAEFAPPTANPNVSMARFLRDKS</sequence>
<dbReference type="Gene3D" id="1.25.40.20">
    <property type="entry name" value="Ankyrin repeat-containing domain"/>
    <property type="match status" value="7"/>
</dbReference>
<feature type="repeat" description="ANK" evidence="3">
    <location>
        <begin position="385"/>
        <end position="411"/>
    </location>
</feature>
<name>A0A7W3TK93_9GAMM</name>
<feature type="transmembrane region" description="Helical" evidence="4">
    <location>
        <begin position="167"/>
        <end position="187"/>
    </location>
</feature>
<dbReference type="Pfam" id="PF13637">
    <property type="entry name" value="Ank_4"/>
    <property type="match status" value="1"/>
</dbReference>
<dbReference type="PANTHER" id="PTHR24198">
    <property type="entry name" value="ANKYRIN REPEAT AND PROTEIN KINASE DOMAIN-CONTAINING PROTEIN"/>
    <property type="match status" value="1"/>
</dbReference>
<keyword evidence="6" id="KW-1185">Reference proteome</keyword>
<accession>A0A7W3TK93</accession>
<feature type="transmembrane region" description="Helical" evidence="4">
    <location>
        <begin position="117"/>
        <end position="137"/>
    </location>
</feature>
<gene>
    <name evidence="5" type="ORF">H4F98_04670</name>
</gene>
<dbReference type="PANTHER" id="PTHR24198:SF165">
    <property type="entry name" value="ANKYRIN REPEAT-CONTAINING PROTEIN-RELATED"/>
    <property type="match status" value="1"/>
</dbReference>
<keyword evidence="4" id="KW-0472">Membrane</keyword>
<evidence type="ECO:0000313" key="5">
    <source>
        <dbReference type="EMBL" id="MBB1059861.1"/>
    </source>
</evidence>
<feature type="repeat" description="ANK" evidence="3">
    <location>
        <begin position="774"/>
        <end position="806"/>
    </location>
</feature>
<dbReference type="Proteomes" id="UP000523196">
    <property type="component" value="Unassembled WGS sequence"/>
</dbReference>
<dbReference type="AlphaFoldDB" id="A0A7W3TK93"/>
<dbReference type="SUPFAM" id="SSF48403">
    <property type="entry name" value="Ankyrin repeat"/>
    <property type="match status" value="3"/>
</dbReference>
<dbReference type="RefSeq" id="WP_182685482.1">
    <property type="nucleotide sequence ID" value="NZ_JACHTF010000004.1"/>
</dbReference>
<dbReference type="PROSITE" id="PS50088">
    <property type="entry name" value="ANK_REPEAT"/>
    <property type="match status" value="8"/>
</dbReference>
<feature type="transmembrane region" description="Helical" evidence="4">
    <location>
        <begin position="32"/>
        <end position="63"/>
    </location>
</feature>
<evidence type="ECO:0000256" key="2">
    <source>
        <dbReference type="ARBA" id="ARBA00023043"/>
    </source>
</evidence>
<keyword evidence="4" id="KW-0812">Transmembrane</keyword>